<dbReference type="InterPro" id="IPR006595">
    <property type="entry name" value="CTLH_C"/>
</dbReference>
<sequence>EAVLKTLNDLCDKQIIEPIHASAWSIPTVTPLKSNDKTPRICDGHQLTLNSRLLQQTYTINDEEYIHEALPVIMRINTLLGLFKYNYLPFSLSCFPAIFKSARSSVIMVRRWIITHSAYDYNVQHCSAEHTQHVNYISPESLQDKPGDSTNNVFLPSVLLSKSMSTPHTEVSTGQTEFAPIGTVGTDMSNNALSFGVPLHTLGPMEGQDGLSLTRQEINRLILEYLVVEGYKDVAEKFSRETGIVEPLNELQVAGASLSDRMWIREAVLLRKIEDVIDTVNRLWPELFDKNPFIYFQLRQLQMLELIRNKRLEEALIFAQTYLADPVAKRLSEHPQLLNEMQNTMALLAFDNPAESIYGKLLSPQHAEVVAGALNRAILRHIESSGDEIDTSEEGKGSVTTNSVGYSGVSSTVPRLTKMMAMLLHFRDLAQLELPPELASL</sequence>
<feature type="region of interest" description="Disordered" evidence="1">
    <location>
        <begin position="385"/>
        <end position="404"/>
    </location>
</feature>
<dbReference type="SMART" id="SM00668">
    <property type="entry name" value="CTLH"/>
    <property type="match status" value="1"/>
</dbReference>
<comment type="caution">
    <text evidence="3">The sequence shown here is derived from an EMBL/GenBank/DDBJ whole genome shotgun (WGS) entry which is preliminary data.</text>
</comment>
<feature type="domain" description="CTLH" evidence="2">
    <location>
        <begin position="257"/>
        <end position="314"/>
    </location>
</feature>
<dbReference type="PROSITE" id="PS50896">
    <property type="entry name" value="LISH"/>
    <property type="match status" value="1"/>
</dbReference>
<dbReference type="OrthoDB" id="2415936at2759"/>
<dbReference type="SMART" id="SM00667">
    <property type="entry name" value="LisH"/>
    <property type="match status" value="1"/>
</dbReference>
<dbReference type="Pfam" id="PF08513">
    <property type="entry name" value="LisH"/>
    <property type="match status" value="1"/>
</dbReference>
<dbReference type="InterPro" id="IPR050618">
    <property type="entry name" value="Ubq-SigPath_Reg"/>
</dbReference>
<dbReference type="InterPro" id="IPR006594">
    <property type="entry name" value="LisH"/>
</dbReference>
<dbReference type="SUPFAM" id="SSF56672">
    <property type="entry name" value="DNA/RNA polymerases"/>
    <property type="match status" value="1"/>
</dbReference>
<dbReference type="Proteomes" id="UP000311919">
    <property type="component" value="Unassembled WGS sequence"/>
</dbReference>
<dbReference type="Gene3D" id="3.10.10.10">
    <property type="entry name" value="HIV Type 1 Reverse Transcriptase, subunit A, domain 1"/>
    <property type="match status" value="1"/>
</dbReference>
<dbReference type="EMBL" id="SKCS01000253">
    <property type="protein sequence ID" value="TNN12179.1"/>
    <property type="molecule type" value="Genomic_DNA"/>
</dbReference>
<evidence type="ECO:0000313" key="3">
    <source>
        <dbReference type="EMBL" id="TNN12179.1"/>
    </source>
</evidence>
<dbReference type="Pfam" id="PF10607">
    <property type="entry name" value="CTLH"/>
    <property type="match status" value="1"/>
</dbReference>
<reference evidence="3 4" key="1">
    <citation type="submission" date="2019-03" db="EMBL/GenBank/DDBJ databases">
        <title>An improved genome assembly of the fluke Schistosoma japonicum.</title>
        <authorList>
            <person name="Hu W."/>
            <person name="Luo F."/>
            <person name="Yin M."/>
            <person name="Mo X."/>
            <person name="Sun C."/>
            <person name="Wu Q."/>
            <person name="Zhu B."/>
            <person name="Xiang M."/>
            <person name="Wang J."/>
            <person name="Wang Y."/>
            <person name="Zhang T."/>
            <person name="Xu B."/>
            <person name="Zheng H."/>
            <person name="Feng Z."/>
        </authorList>
    </citation>
    <scope>NUCLEOTIDE SEQUENCE [LARGE SCALE GENOMIC DNA]</scope>
    <source>
        <strain evidence="3">HuSjv2</strain>
        <tissue evidence="3">Worms</tissue>
    </source>
</reference>
<protein>
    <submittedName>
        <fullName evidence="3">Glucose-induced degradation protein 8</fullName>
    </submittedName>
</protein>
<dbReference type="AlphaFoldDB" id="A0A4Z2D6W6"/>
<dbReference type="STRING" id="6182.A0A4Z2D6W6"/>
<name>A0A4Z2D6W6_SCHJA</name>
<dbReference type="PANTHER" id="PTHR12864">
    <property type="entry name" value="RAN BINDING PROTEIN 9-RELATED"/>
    <property type="match status" value="1"/>
</dbReference>
<gene>
    <name evidence="3" type="ORF">EWB00_003962</name>
</gene>
<dbReference type="InterPro" id="IPR024964">
    <property type="entry name" value="CTLH/CRA"/>
</dbReference>
<evidence type="ECO:0000313" key="4">
    <source>
        <dbReference type="Proteomes" id="UP000311919"/>
    </source>
</evidence>
<keyword evidence="4" id="KW-1185">Reference proteome</keyword>
<dbReference type="InterPro" id="IPR043502">
    <property type="entry name" value="DNA/RNA_pol_sf"/>
</dbReference>
<dbReference type="PROSITE" id="PS50897">
    <property type="entry name" value="CTLH"/>
    <property type="match status" value="1"/>
</dbReference>
<accession>A0A4Z2D6W6</accession>
<organism evidence="3 4">
    <name type="scientific">Schistosoma japonicum</name>
    <name type="common">Blood fluke</name>
    <dbReference type="NCBI Taxonomy" id="6182"/>
    <lineage>
        <taxon>Eukaryota</taxon>
        <taxon>Metazoa</taxon>
        <taxon>Spiralia</taxon>
        <taxon>Lophotrochozoa</taxon>
        <taxon>Platyhelminthes</taxon>
        <taxon>Trematoda</taxon>
        <taxon>Digenea</taxon>
        <taxon>Strigeidida</taxon>
        <taxon>Schistosomatoidea</taxon>
        <taxon>Schistosomatidae</taxon>
        <taxon>Schistosoma</taxon>
    </lineage>
</organism>
<feature type="non-terminal residue" evidence="3">
    <location>
        <position position="1"/>
    </location>
</feature>
<dbReference type="SMART" id="SM00757">
    <property type="entry name" value="CRA"/>
    <property type="match status" value="1"/>
</dbReference>
<evidence type="ECO:0000259" key="2">
    <source>
        <dbReference type="PROSITE" id="PS50897"/>
    </source>
</evidence>
<evidence type="ECO:0000256" key="1">
    <source>
        <dbReference type="SAM" id="MobiDB-lite"/>
    </source>
</evidence>
<proteinExistence type="predicted"/>
<dbReference type="InterPro" id="IPR013144">
    <property type="entry name" value="CRA_dom"/>
</dbReference>